<reference evidence="2" key="2">
    <citation type="journal article" date="2023" name="IMA Fungus">
        <title>Comparative genomic study of the Penicillium genus elucidates a diverse pangenome and 15 lateral gene transfer events.</title>
        <authorList>
            <person name="Petersen C."/>
            <person name="Sorensen T."/>
            <person name="Nielsen M.R."/>
            <person name="Sondergaard T.E."/>
            <person name="Sorensen J.L."/>
            <person name="Fitzpatrick D.A."/>
            <person name="Frisvad J.C."/>
            <person name="Nielsen K.L."/>
        </authorList>
    </citation>
    <scope>NUCLEOTIDE SEQUENCE</scope>
    <source>
        <strain evidence="2">IBT 35673</strain>
    </source>
</reference>
<feature type="region of interest" description="Disordered" evidence="1">
    <location>
        <begin position="81"/>
        <end position="113"/>
    </location>
</feature>
<dbReference type="Proteomes" id="UP001147695">
    <property type="component" value="Unassembled WGS sequence"/>
</dbReference>
<sequence>MPFGAVIRPGVIRPLSVKISPISWVAYHKFLQSSSTNIAPPIYVAPSFPDDFESSPLAPYGPTIAKQMPKWDESRATLSEAEIKADRDDVKVNAEPRNKTPTMEEREPELDEM</sequence>
<organism evidence="2 3">
    <name type="scientific">Penicillium brevicompactum</name>
    <dbReference type="NCBI Taxonomy" id="5074"/>
    <lineage>
        <taxon>Eukaryota</taxon>
        <taxon>Fungi</taxon>
        <taxon>Dikarya</taxon>
        <taxon>Ascomycota</taxon>
        <taxon>Pezizomycotina</taxon>
        <taxon>Eurotiomycetes</taxon>
        <taxon>Eurotiomycetidae</taxon>
        <taxon>Eurotiales</taxon>
        <taxon>Aspergillaceae</taxon>
        <taxon>Penicillium</taxon>
    </lineage>
</organism>
<protein>
    <submittedName>
        <fullName evidence="2">Uncharacterized protein</fullName>
    </submittedName>
</protein>
<reference evidence="2" key="1">
    <citation type="submission" date="2022-12" db="EMBL/GenBank/DDBJ databases">
        <authorList>
            <person name="Petersen C."/>
        </authorList>
    </citation>
    <scope>NUCLEOTIDE SEQUENCE</scope>
    <source>
        <strain evidence="2">IBT 35673</strain>
    </source>
</reference>
<name>A0A9W9UE21_PENBR</name>
<evidence type="ECO:0000313" key="3">
    <source>
        <dbReference type="Proteomes" id="UP001147695"/>
    </source>
</evidence>
<evidence type="ECO:0000256" key="1">
    <source>
        <dbReference type="SAM" id="MobiDB-lite"/>
    </source>
</evidence>
<dbReference type="AlphaFoldDB" id="A0A9W9UE21"/>
<accession>A0A9W9UE21</accession>
<proteinExistence type="predicted"/>
<comment type="caution">
    <text evidence="2">The sequence shown here is derived from an EMBL/GenBank/DDBJ whole genome shotgun (WGS) entry which is preliminary data.</text>
</comment>
<gene>
    <name evidence="2" type="ORF">N7452_004276</name>
</gene>
<feature type="compositionally biased region" description="Basic and acidic residues" evidence="1">
    <location>
        <begin position="81"/>
        <end position="105"/>
    </location>
</feature>
<dbReference type="EMBL" id="JAPZBQ010000003">
    <property type="protein sequence ID" value="KAJ5337548.1"/>
    <property type="molecule type" value="Genomic_DNA"/>
</dbReference>
<evidence type="ECO:0000313" key="2">
    <source>
        <dbReference type="EMBL" id="KAJ5337548.1"/>
    </source>
</evidence>